<feature type="region of interest" description="Disordered" evidence="1">
    <location>
        <begin position="54"/>
        <end position="101"/>
    </location>
</feature>
<evidence type="ECO:0000313" key="2">
    <source>
        <dbReference type="EMBL" id="PWA66298.1"/>
    </source>
</evidence>
<proteinExistence type="predicted"/>
<keyword evidence="3" id="KW-1185">Reference proteome</keyword>
<reference evidence="2 3" key="1">
    <citation type="journal article" date="2018" name="Mol. Plant">
        <title>The genome of Artemisia annua provides insight into the evolution of Asteraceae family and artemisinin biosynthesis.</title>
        <authorList>
            <person name="Shen Q."/>
            <person name="Zhang L."/>
            <person name="Liao Z."/>
            <person name="Wang S."/>
            <person name="Yan T."/>
            <person name="Shi P."/>
            <person name="Liu M."/>
            <person name="Fu X."/>
            <person name="Pan Q."/>
            <person name="Wang Y."/>
            <person name="Lv Z."/>
            <person name="Lu X."/>
            <person name="Zhang F."/>
            <person name="Jiang W."/>
            <person name="Ma Y."/>
            <person name="Chen M."/>
            <person name="Hao X."/>
            <person name="Li L."/>
            <person name="Tang Y."/>
            <person name="Lv G."/>
            <person name="Zhou Y."/>
            <person name="Sun X."/>
            <person name="Brodelius P.E."/>
            <person name="Rose J.K.C."/>
            <person name="Tang K."/>
        </authorList>
    </citation>
    <scope>NUCLEOTIDE SEQUENCE [LARGE SCALE GENOMIC DNA]</scope>
    <source>
        <strain evidence="3">cv. Huhao1</strain>
        <tissue evidence="2">Leaf</tissue>
    </source>
</reference>
<dbReference type="Proteomes" id="UP000245207">
    <property type="component" value="Unassembled WGS sequence"/>
</dbReference>
<dbReference type="AlphaFoldDB" id="A0A2U1MYG7"/>
<name>A0A2U1MYG7_ARTAN</name>
<organism evidence="2 3">
    <name type="scientific">Artemisia annua</name>
    <name type="common">Sweet wormwood</name>
    <dbReference type="NCBI Taxonomy" id="35608"/>
    <lineage>
        <taxon>Eukaryota</taxon>
        <taxon>Viridiplantae</taxon>
        <taxon>Streptophyta</taxon>
        <taxon>Embryophyta</taxon>
        <taxon>Tracheophyta</taxon>
        <taxon>Spermatophyta</taxon>
        <taxon>Magnoliopsida</taxon>
        <taxon>eudicotyledons</taxon>
        <taxon>Gunneridae</taxon>
        <taxon>Pentapetalae</taxon>
        <taxon>asterids</taxon>
        <taxon>campanulids</taxon>
        <taxon>Asterales</taxon>
        <taxon>Asteraceae</taxon>
        <taxon>Asteroideae</taxon>
        <taxon>Anthemideae</taxon>
        <taxon>Artemisiinae</taxon>
        <taxon>Artemisia</taxon>
    </lineage>
</organism>
<evidence type="ECO:0000256" key="1">
    <source>
        <dbReference type="SAM" id="MobiDB-lite"/>
    </source>
</evidence>
<dbReference type="EMBL" id="PKPP01004057">
    <property type="protein sequence ID" value="PWA66298.1"/>
    <property type="molecule type" value="Genomic_DNA"/>
</dbReference>
<dbReference type="PANTHER" id="PTHR47851">
    <property type="entry name" value="OS06G0588700 PROTEIN-RELATED"/>
    <property type="match status" value="1"/>
</dbReference>
<dbReference type="OrthoDB" id="1910266at2759"/>
<evidence type="ECO:0000313" key="3">
    <source>
        <dbReference type="Proteomes" id="UP000245207"/>
    </source>
</evidence>
<dbReference type="PANTHER" id="PTHR47851:SF5">
    <property type="entry name" value="MYB_SANT-LIKE DOMAIN-CONTAINING PROTEIN"/>
    <property type="match status" value="1"/>
</dbReference>
<comment type="caution">
    <text evidence="2">The sequence shown here is derived from an EMBL/GenBank/DDBJ whole genome shotgun (WGS) entry which is preliminary data.</text>
</comment>
<feature type="compositionally biased region" description="Acidic residues" evidence="1">
    <location>
        <begin position="54"/>
        <end position="68"/>
    </location>
</feature>
<protein>
    <submittedName>
        <fullName evidence="2">Cation transporter</fullName>
    </submittedName>
</protein>
<accession>A0A2U1MYG7</accession>
<sequence>MRIGFDQADEELEKFRGQNLEMYKLSYYPLFRDTVAVGDKSKLPLDCRLVDEDEQQLEGKDDSDEINAYDDQVPLFPESNSSKRKKSSNNGSVRSTKSKNSVTSEFDEKLDSVIHALSSRSTQSFPSHNSTPSTKDCMNIVTQYSGFEEGTKEYFEVLKIFLKKEVRENFMVPTNNEAKMGFLKYMMDKRYAPSLALYVIILLICS</sequence>
<gene>
    <name evidence="2" type="ORF">CTI12_AA328480</name>
</gene>